<organism evidence="2 3">
    <name type="scientific">Exidia glandulosa HHB12029</name>
    <dbReference type="NCBI Taxonomy" id="1314781"/>
    <lineage>
        <taxon>Eukaryota</taxon>
        <taxon>Fungi</taxon>
        <taxon>Dikarya</taxon>
        <taxon>Basidiomycota</taxon>
        <taxon>Agaricomycotina</taxon>
        <taxon>Agaricomycetes</taxon>
        <taxon>Auriculariales</taxon>
        <taxon>Exidiaceae</taxon>
        <taxon>Exidia</taxon>
    </lineage>
</organism>
<evidence type="ECO:0000313" key="2">
    <source>
        <dbReference type="EMBL" id="KZV87061.1"/>
    </source>
</evidence>
<feature type="chain" id="PRO_5007857233" description="Ricin B lectin domain-containing protein" evidence="1">
    <location>
        <begin position="34"/>
        <end position="213"/>
    </location>
</feature>
<evidence type="ECO:0008006" key="4">
    <source>
        <dbReference type="Google" id="ProtNLM"/>
    </source>
</evidence>
<protein>
    <recommendedName>
        <fullName evidence="4">Ricin B lectin domain-containing protein</fullName>
    </recommendedName>
</protein>
<dbReference type="EMBL" id="KV426137">
    <property type="protein sequence ID" value="KZV87061.1"/>
    <property type="molecule type" value="Genomic_DNA"/>
</dbReference>
<feature type="signal peptide" evidence="1">
    <location>
        <begin position="1"/>
        <end position="33"/>
    </location>
</feature>
<dbReference type="AlphaFoldDB" id="A0A165EJ87"/>
<dbReference type="InParanoid" id="A0A165EJ87"/>
<keyword evidence="3" id="KW-1185">Reference proteome</keyword>
<sequence length="213" mass="22944">MVFHSTAMSLITIPMVATAYLLLFGSVGIGAHAQPEPVAAPANVSCTNVTYGYLAIETTGYLLRRVSPIGLSPVARDKSNDTYITATKGDPFTFESCNSTYMGLPQNTSWPGAGLITVYGRFKQGEKCITAESDGALALKNCSIADGKPWLKQIFSSVLTLEGNATGDNSPTRLVGYRFNETHFPYYTIHAKKDGVMVIGRRKAILLEIEGPP</sequence>
<gene>
    <name evidence="2" type="ORF">EXIGLDRAFT_801226</name>
</gene>
<evidence type="ECO:0000313" key="3">
    <source>
        <dbReference type="Proteomes" id="UP000077266"/>
    </source>
</evidence>
<reference evidence="2 3" key="1">
    <citation type="journal article" date="2016" name="Mol. Biol. Evol.">
        <title>Comparative Genomics of Early-Diverging Mushroom-Forming Fungi Provides Insights into the Origins of Lignocellulose Decay Capabilities.</title>
        <authorList>
            <person name="Nagy L.G."/>
            <person name="Riley R."/>
            <person name="Tritt A."/>
            <person name="Adam C."/>
            <person name="Daum C."/>
            <person name="Floudas D."/>
            <person name="Sun H."/>
            <person name="Yadav J.S."/>
            <person name="Pangilinan J."/>
            <person name="Larsson K.H."/>
            <person name="Matsuura K."/>
            <person name="Barry K."/>
            <person name="Labutti K."/>
            <person name="Kuo R."/>
            <person name="Ohm R.A."/>
            <person name="Bhattacharya S.S."/>
            <person name="Shirouzu T."/>
            <person name="Yoshinaga Y."/>
            <person name="Martin F.M."/>
            <person name="Grigoriev I.V."/>
            <person name="Hibbett D.S."/>
        </authorList>
    </citation>
    <scope>NUCLEOTIDE SEQUENCE [LARGE SCALE GENOMIC DNA]</scope>
    <source>
        <strain evidence="2 3">HHB12029</strain>
    </source>
</reference>
<name>A0A165EJ87_EXIGL</name>
<accession>A0A165EJ87</accession>
<keyword evidence="1" id="KW-0732">Signal</keyword>
<evidence type="ECO:0000256" key="1">
    <source>
        <dbReference type="SAM" id="SignalP"/>
    </source>
</evidence>
<proteinExistence type="predicted"/>
<dbReference type="Proteomes" id="UP000077266">
    <property type="component" value="Unassembled WGS sequence"/>
</dbReference>